<proteinExistence type="predicted"/>
<dbReference type="AlphaFoldDB" id="A0A1W1DF26"/>
<keyword evidence="5 6" id="KW-0472">Membrane</keyword>
<feature type="transmembrane region" description="Helical" evidence="6">
    <location>
        <begin position="40"/>
        <end position="65"/>
    </location>
</feature>
<protein>
    <submittedName>
        <fullName evidence="7">Putative threonine efflux protein</fullName>
    </submittedName>
</protein>
<feature type="transmembrane region" description="Helical" evidence="6">
    <location>
        <begin position="71"/>
        <end position="88"/>
    </location>
</feature>
<dbReference type="PANTHER" id="PTHR30086:SF20">
    <property type="entry name" value="ARGININE EXPORTER PROTEIN ARGO-RELATED"/>
    <property type="match status" value="1"/>
</dbReference>
<evidence type="ECO:0000256" key="3">
    <source>
        <dbReference type="ARBA" id="ARBA00022692"/>
    </source>
</evidence>
<dbReference type="Pfam" id="PF01810">
    <property type="entry name" value="LysE"/>
    <property type="match status" value="1"/>
</dbReference>
<comment type="subcellular location">
    <subcellularLocation>
        <location evidence="1">Cell membrane</location>
        <topology evidence="1">Multi-pass membrane protein</topology>
    </subcellularLocation>
</comment>
<organism evidence="7">
    <name type="scientific">hydrothermal vent metagenome</name>
    <dbReference type="NCBI Taxonomy" id="652676"/>
    <lineage>
        <taxon>unclassified sequences</taxon>
        <taxon>metagenomes</taxon>
        <taxon>ecological metagenomes</taxon>
    </lineage>
</organism>
<feature type="transmembrane region" description="Helical" evidence="6">
    <location>
        <begin position="108"/>
        <end position="129"/>
    </location>
</feature>
<feature type="transmembrane region" description="Helical" evidence="6">
    <location>
        <begin position="183"/>
        <end position="201"/>
    </location>
</feature>
<keyword evidence="3 6" id="KW-0812">Transmembrane</keyword>
<accession>A0A1W1DF26</accession>
<evidence type="ECO:0000256" key="4">
    <source>
        <dbReference type="ARBA" id="ARBA00022989"/>
    </source>
</evidence>
<evidence type="ECO:0000256" key="5">
    <source>
        <dbReference type="ARBA" id="ARBA00023136"/>
    </source>
</evidence>
<dbReference type="InterPro" id="IPR001123">
    <property type="entry name" value="LeuE-type"/>
</dbReference>
<sequence length="202" mass="22004">MDLLTLLSLAFATFVYAISPGPGLFAVLATSTRYGAVSALWLSIGHTIADMLYVSIAMFALTILAQTIEQGMVYVKFFGAAYLLYIGYQQYIAKGVSFETRSDKKSIIKLLIAGFAVGGTNPKSIIYYLSFLPVFIDLNNLTLTTEMEILGVVGITVLFVLSLANVLGLKLRAYVENPNVIKRVNEITGVTMMLVGVFVALY</sequence>
<evidence type="ECO:0000256" key="1">
    <source>
        <dbReference type="ARBA" id="ARBA00004651"/>
    </source>
</evidence>
<evidence type="ECO:0000313" key="7">
    <source>
        <dbReference type="EMBL" id="SFV79886.1"/>
    </source>
</evidence>
<feature type="transmembrane region" description="Helical" evidence="6">
    <location>
        <begin position="149"/>
        <end position="171"/>
    </location>
</feature>
<dbReference type="PANTHER" id="PTHR30086">
    <property type="entry name" value="ARGININE EXPORTER PROTEIN ARGO"/>
    <property type="match status" value="1"/>
</dbReference>
<evidence type="ECO:0000256" key="6">
    <source>
        <dbReference type="SAM" id="Phobius"/>
    </source>
</evidence>
<name>A0A1W1DF26_9ZZZZ</name>
<evidence type="ECO:0000256" key="2">
    <source>
        <dbReference type="ARBA" id="ARBA00022475"/>
    </source>
</evidence>
<dbReference type="EMBL" id="FPHT01000027">
    <property type="protein sequence ID" value="SFV79886.1"/>
    <property type="molecule type" value="Genomic_DNA"/>
</dbReference>
<feature type="transmembrane region" description="Helical" evidence="6">
    <location>
        <begin position="6"/>
        <end position="28"/>
    </location>
</feature>
<keyword evidence="4 6" id="KW-1133">Transmembrane helix</keyword>
<keyword evidence="2" id="KW-1003">Cell membrane</keyword>
<dbReference type="GO" id="GO:0015171">
    <property type="term" value="F:amino acid transmembrane transporter activity"/>
    <property type="evidence" value="ECO:0007669"/>
    <property type="project" value="TreeGrafter"/>
</dbReference>
<gene>
    <name evidence="7" type="ORF">MNB_SUP05-12-442</name>
</gene>
<dbReference type="GO" id="GO:0005886">
    <property type="term" value="C:plasma membrane"/>
    <property type="evidence" value="ECO:0007669"/>
    <property type="project" value="UniProtKB-SubCell"/>
</dbReference>
<reference evidence="7" key="1">
    <citation type="submission" date="2016-10" db="EMBL/GenBank/DDBJ databases">
        <authorList>
            <person name="de Groot N.N."/>
        </authorList>
    </citation>
    <scope>NUCLEOTIDE SEQUENCE</scope>
</reference>